<dbReference type="Pfam" id="PF03900">
    <property type="entry name" value="Porphobil_deamC"/>
    <property type="match status" value="1"/>
</dbReference>
<dbReference type="GO" id="GO:0006782">
    <property type="term" value="P:protoporphyrinogen IX biosynthetic process"/>
    <property type="evidence" value="ECO:0007669"/>
    <property type="project" value="UniProtKB-UniPathway"/>
</dbReference>
<evidence type="ECO:0000256" key="9">
    <source>
        <dbReference type="NCBIfam" id="TIGR00212"/>
    </source>
</evidence>
<dbReference type="CDD" id="cd06578">
    <property type="entry name" value="HemD"/>
    <property type="match status" value="1"/>
</dbReference>
<sequence length="527" mass="59329">MKKIRIGTRDSELALWQARQVQNQLEQLGYQTVIVPLKAKGDVILDKPLYEFGITGIFTRHLDVAMLNGDIDIAVHSMKDVPTVLPKTIVQAAVLKRASHQDILVFKENEDFLTQQSAILATSSLRRKAQWLNRYPQHQIVDLRGNVQTRLKKLAENDWNGAIFAAAGLERVGLRPTHSLDLDWMIPAPAQGIIMITANEKDDFSLQACAKINHPQTALCAKIERDFLHILEGGCTAPIGAFATFDEQHQKIHFKGILLSEDGQQKIEVSETCEANDYQHLAQACASYIIAQGGKKLLRSKQPMEKINVLSTKKLTTSQRELFADHIELDDKNFIKTTPCKIASVIFEKPLKNIIITSKNAVDALLSNLNNITLRCEKIYCVGQNTALYTEQKLGKVAFWAENSDKLADYLIEHNVDDLTYFCSNLHLDILRKRLTAENLNINEIEIYHTSFEKHTIDKAFNAVLFFSPSAVESFIQTQNKSQALAFCIGKSTACVAQKYFKDVIISDNATIDSVIHQLNNHFTKQI</sequence>
<organism evidence="13 14">
    <name type="scientific">Phocoenobacter uteri</name>
    <dbReference type="NCBI Taxonomy" id="146806"/>
    <lineage>
        <taxon>Bacteria</taxon>
        <taxon>Pseudomonadati</taxon>
        <taxon>Pseudomonadota</taxon>
        <taxon>Gammaproteobacteria</taxon>
        <taxon>Pasteurellales</taxon>
        <taxon>Pasteurellaceae</taxon>
        <taxon>Phocoenobacter</taxon>
    </lineage>
</organism>
<dbReference type="PRINTS" id="PR00151">
    <property type="entry name" value="PORPHBDMNASE"/>
</dbReference>
<comment type="function">
    <text evidence="2">Tetrapolymerization of the monopyrrole PBG into the hydroxymethylbilane pre-uroporphyrinogen in several discrete steps.</text>
</comment>
<dbReference type="Proteomes" id="UP000255417">
    <property type="component" value="Unassembled WGS sequence"/>
</dbReference>
<dbReference type="GO" id="GO:0004418">
    <property type="term" value="F:hydroxymethylbilane synthase activity"/>
    <property type="evidence" value="ECO:0007669"/>
    <property type="project" value="UniProtKB-UniRule"/>
</dbReference>
<dbReference type="Gene3D" id="3.40.190.10">
    <property type="entry name" value="Periplasmic binding protein-like II"/>
    <property type="match status" value="2"/>
</dbReference>
<dbReference type="PANTHER" id="PTHR11557:SF0">
    <property type="entry name" value="PORPHOBILINOGEN DEAMINASE"/>
    <property type="match status" value="1"/>
</dbReference>
<evidence type="ECO:0000256" key="4">
    <source>
        <dbReference type="ARBA" id="ARBA00005638"/>
    </source>
</evidence>
<gene>
    <name evidence="13" type="primary">hemC</name>
    <name evidence="13" type="ORF">NCTC12872_00397</name>
</gene>
<dbReference type="SUPFAM" id="SSF54782">
    <property type="entry name" value="Porphobilinogen deaminase (hydroxymethylbilane synthase), C-terminal domain"/>
    <property type="match status" value="1"/>
</dbReference>
<evidence type="ECO:0000256" key="1">
    <source>
        <dbReference type="ARBA" id="ARBA00001916"/>
    </source>
</evidence>
<dbReference type="SUPFAM" id="SSF69618">
    <property type="entry name" value="HemD-like"/>
    <property type="match status" value="1"/>
</dbReference>
<keyword evidence="7" id="KW-0627">Porphyrin biosynthesis</keyword>
<dbReference type="InterPro" id="IPR022417">
    <property type="entry name" value="Porphobilin_deaminase_N"/>
</dbReference>
<dbReference type="CDD" id="cd13647">
    <property type="entry name" value="PBP2_PBGD_2"/>
    <property type="match status" value="1"/>
</dbReference>
<reference evidence="13 14" key="1">
    <citation type="submission" date="2018-06" db="EMBL/GenBank/DDBJ databases">
        <authorList>
            <consortium name="Pathogen Informatics"/>
            <person name="Doyle S."/>
        </authorList>
    </citation>
    <scope>NUCLEOTIDE SEQUENCE [LARGE SCALE GENOMIC DNA]</scope>
    <source>
        <strain evidence="13 14">NCTC12872</strain>
    </source>
</reference>
<evidence type="ECO:0000313" key="13">
    <source>
        <dbReference type="EMBL" id="SUB58434.1"/>
    </source>
</evidence>
<dbReference type="InterPro" id="IPR000860">
    <property type="entry name" value="HemC"/>
</dbReference>
<evidence type="ECO:0000256" key="8">
    <source>
        <dbReference type="ARBA" id="ARBA00048169"/>
    </source>
</evidence>
<dbReference type="InterPro" id="IPR022418">
    <property type="entry name" value="Porphobilinogen_deaminase_C"/>
</dbReference>
<dbReference type="PANTHER" id="PTHR11557">
    <property type="entry name" value="PORPHOBILINOGEN DEAMINASE"/>
    <property type="match status" value="1"/>
</dbReference>
<dbReference type="InterPro" id="IPR022419">
    <property type="entry name" value="Porphobilin_deaminase_cofac_BS"/>
</dbReference>
<dbReference type="Pfam" id="PF01379">
    <property type="entry name" value="Porphobil_deam"/>
    <property type="match status" value="1"/>
</dbReference>
<dbReference type="SUPFAM" id="SSF53850">
    <property type="entry name" value="Periplasmic binding protein-like II"/>
    <property type="match status" value="1"/>
</dbReference>
<evidence type="ECO:0000256" key="3">
    <source>
        <dbReference type="ARBA" id="ARBA00004735"/>
    </source>
</evidence>
<dbReference type="InterPro" id="IPR003754">
    <property type="entry name" value="4pyrrol_synth_uPrphyn_synth"/>
</dbReference>
<dbReference type="InterPro" id="IPR036108">
    <property type="entry name" value="4pyrrol_syn_uPrphyn_synt_sf"/>
</dbReference>
<evidence type="ECO:0000256" key="7">
    <source>
        <dbReference type="ARBA" id="ARBA00023244"/>
    </source>
</evidence>
<dbReference type="NCBIfam" id="TIGR00212">
    <property type="entry name" value="hemC"/>
    <property type="match status" value="1"/>
</dbReference>
<evidence type="ECO:0000256" key="6">
    <source>
        <dbReference type="ARBA" id="ARBA00022679"/>
    </source>
</evidence>
<name>A0A379C838_9PAST</name>
<dbReference type="UniPathway" id="UPA00251">
    <property type="reaction ID" value="UER00319"/>
</dbReference>
<evidence type="ECO:0000256" key="2">
    <source>
        <dbReference type="ARBA" id="ARBA00002869"/>
    </source>
</evidence>
<evidence type="ECO:0000313" key="14">
    <source>
        <dbReference type="Proteomes" id="UP000255417"/>
    </source>
</evidence>
<protein>
    <recommendedName>
        <fullName evidence="9">Hydroxymethylbilane synthase</fullName>
        <ecNumber evidence="9">2.5.1.61</ecNumber>
    </recommendedName>
</protein>
<evidence type="ECO:0000259" key="11">
    <source>
        <dbReference type="Pfam" id="PF02602"/>
    </source>
</evidence>
<evidence type="ECO:0000256" key="5">
    <source>
        <dbReference type="ARBA" id="ARBA00011245"/>
    </source>
</evidence>
<dbReference type="EC" id="2.5.1.61" evidence="9"/>
<comment type="subunit">
    <text evidence="5">Monomer.</text>
</comment>
<dbReference type="AlphaFoldDB" id="A0A379C838"/>
<dbReference type="Pfam" id="PF02602">
    <property type="entry name" value="HEM4"/>
    <property type="match status" value="1"/>
</dbReference>
<proteinExistence type="inferred from homology"/>
<comment type="pathway">
    <text evidence="3">Porphyrin-containing compound metabolism; protoporphyrin-IX biosynthesis; coproporphyrinogen-III from 5-aminolevulinate: step 2/4.</text>
</comment>
<dbReference type="Gene3D" id="3.40.50.10090">
    <property type="match status" value="2"/>
</dbReference>
<comment type="cofactor">
    <cofactor evidence="1">
        <name>dipyrromethane</name>
        <dbReference type="ChEBI" id="CHEBI:60342"/>
    </cofactor>
</comment>
<feature type="domain" description="Porphobilinogen deaminase N-terminal" evidence="10">
    <location>
        <begin position="4"/>
        <end position="203"/>
    </location>
</feature>
<evidence type="ECO:0000259" key="10">
    <source>
        <dbReference type="Pfam" id="PF01379"/>
    </source>
</evidence>
<accession>A0A379C838</accession>
<dbReference type="GO" id="GO:0005737">
    <property type="term" value="C:cytoplasm"/>
    <property type="evidence" value="ECO:0007669"/>
    <property type="project" value="UniProtKB-UniRule"/>
</dbReference>
<dbReference type="OrthoDB" id="9810298at2"/>
<dbReference type="InterPro" id="IPR036803">
    <property type="entry name" value="Porphobilinogen_deaminase_C_sf"/>
</dbReference>
<feature type="domain" description="Tetrapyrrole biosynthesis uroporphyrinogen III synthase" evidence="11">
    <location>
        <begin position="353"/>
        <end position="516"/>
    </location>
</feature>
<keyword evidence="14" id="KW-1185">Reference proteome</keyword>
<dbReference type="Gene3D" id="3.30.160.40">
    <property type="entry name" value="Porphobilinogen deaminase, C-terminal domain"/>
    <property type="match status" value="1"/>
</dbReference>
<dbReference type="RefSeq" id="WP_115314959.1">
    <property type="nucleotide sequence ID" value="NZ_LWIF01000001.1"/>
</dbReference>
<dbReference type="PROSITE" id="PS00533">
    <property type="entry name" value="PORPHOBILINOGEN_DEAM"/>
    <property type="match status" value="1"/>
</dbReference>
<dbReference type="EMBL" id="UGTA01000001">
    <property type="protein sequence ID" value="SUB58434.1"/>
    <property type="molecule type" value="Genomic_DNA"/>
</dbReference>
<keyword evidence="6 13" id="KW-0808">Transferase</keyword>
<feature type="domain" description="Porphobilinogen deaminase C-terminal" evidence="12">
    <location>
        <begin position="218"/>
        <end position="287"/>
    </location>
</feature>
<dbReference type="GO" id="GO:0004852">
    <property type="term" value="F:uroporphyrinogen-III synthase activity"/>
    <property type="evidence" value="ECO:0007669"/>
    <property type="project" value="InterPro"/>
</dbReference>
<comment type="catalytic activity">
    <reaction evidence="8">
        <text>4 porphobilinogen + H2O = hydroxymethylbilane + 4 NH4(+)</text>
        <dbReference type="Rhea" id="RHEA:13185"/>
        <dbReference type="ChEBI" id="CHEBI:15377"/>
        <dbReference type="ChEBI" id="CHEBI:28938"/>
        <dbReference type="ChEBI" id="CHEBI:57845"/>
        <dbReference type="ChEBI" id="CHEBI:58126"/>
        <dbReference type="EC" id="2.5.1.61"/>
    </reaction>
</comment>
<evidence type="ECO:0000259" key="12">
    <source>
        <dbReference type="Pfam" id="PF03900"/>
    </source>
</evidence>
<comment type="similarity">
    <text evidence="4">Belongs to the HMBS family.</text>
</comment>